<proteinExistence type="predicted"/>
<accession>A0AAU6U0L7</accession>
<sequence length="119" mass="13458">MGRSIPVQIGQRKFASKAGAERYFMDQREAIKAAGPLAEGELFSELKELYIRFCDASPGWELNGRNILAFISDYERRQVGSQYVKTLCFKVKFSNDEVRPFSIREAITAITKAGTEADR</sequence>
<evidence type="ECO:0000313" key="1">
    <source>
        <dbReference type="EMBL" id="XAG67441.1"/>
    </source>
</evidence>
<reference evidence="1" key="1">
    <citation type="submission" date="2022-03" db="EMBL/GenBank/DDBJ databases">
        <title>Sea Food Isolates.</title>
        <authorList>
            <person name="Li c."/>
        </authorList>
    </citation>
    <scope>NUCLEOTIDE SEQUENCE</scope>
    <source>
        <strain evidence="1">19CA06SA08-2</strain>
    </source>
</reference>
<gene>
    <name evidence="1" type="ORF">MRM75_12215</name>
</gene>
<dbReference type="EMBL" id="CP095353">
    <property type="protein sequence ID" value="XAG67441.1"/>
    <property type="molecule type" value="Genomic_DNA"/>
</dbReference>
<name>A0AAU6U0L7_UNCXX</name>
<dbReference type="AlphaFoldDB" id="A0AAU6U0L7"/>
<protein>
    <submittedName>
        <fullName evidence="1">Uncharacterized protein</fullName>
    </submittedName>
</protein>
<organism evidence="1">
    <name type="scientific">bacterium 19CA06SA08-2</name>
    <dbReference type="NCBI Taxonomy" id="2920658"/>
    <lineage>
        <taxon>Bacteria</taxon>
    </lineage>
</organism>
<dbReference type="Gene3D" id="3.10.450.40">
    <property type="match status" value="1"/>
</dbReference>